<keyword evidence="14" id="KW-0902">Two-component regulatory system</keyword>
<dbReference type="InterPro" id="IPR038318">
    <property type="entry name" value="KdpD_sf"/>
</dbReference>
<feature type="transmembrane region" description="Helical" evidence="17">
    <location>
        <begin position="258"/>
        <end position="291"/>
    </location>
</feature>
<evidence type="ECO:0000259" key="20">
    <source>
        <dbReference type="PROSITE" id="PS50113"/>
    </source>
</evidence>
<evidence type="ECO:0000256" key="12">
    <source>
        <dbReference type="ARBA" id="ARBA00022840"/>
    </source>
</evidence>
<evidence type="ECO:0000259" key="19">
    <source>
        <dbReference type="PROSITE" id="PS50112"/>
    </source>
</evidence>
<dbReference type="OrthoDB" id="9789238at2"/>
<keyword evidence="22" id="KW-1185">Reference proteome</keyword>
<feature type="domain" description="PAC" evidence="20">
    <location>
        <begin position="696"/>
        <end position="748"/>
    </location>
</feature>
<dbReference type="InterPro" id="IPR000014">
    <property type="entry name" value="PAS"/>
</dbReference>
<evidence type="ECO:0000256" key="10">
    <source>
        <dbReference type="ARBA" id="ARBA00022741"/>
    </source>
</evidence>
<evidence type="ECO:0000256" key="17">
    <source>
        <dbReference type="SAM" id="Phobius"/>
    </source>
</evidence>
<feature type="domain" description="PAC" evidence="20">
    <location>
        <begin position="823"/>
        <end position="874"/>
    </location>
</feature>
<dbReference type="Pfam" id="PF02518">
    <property type="entry name" value="HATPase_c"/>
    <property type="match status" value="1"/>
</dbReference>
<dbReference type="InterPro" id="IPR036097">
    <property type="entry name" value="HisK_dim/P_sf"/>
</dbReference>
<dbReference type="SUPFAM" id="SSF47384">
    <property type="entry name" value="Homodimeric domain of signal transducing histidine kinase"/>
    <property type="match status" value="1"/>
</dbReference>
<comment type="catalytic activity">
    <reaction evidence="1">
        <text>ATP + protein L-histidine = ADP + protein N-phospho-L-histidine.</text>
        <dbReference type="EC" id="2.7.13.3"/>
    </reaction>
</comment>
<evidence type="ECO:0000256" key="13">
    <source>
        <dbReference type="ARBA" id="ARBA00022989"/>
    </source>
</evidence>
<feature type="domain" description="PAC" evidence="20">
    <location>
        <begin position="564"/>
        <end position="616"/>
    </location>
</feature>
<keyword evidence="13 17" id="KW-1133">Transmembrane helix</keyword>
<feature type="region of interest" description="Disordered" evidence="16">
    <location>
        <begin position="169"/>
        <end position="189"/>
    </location>
</feature>
<dbReference type="InterPro" id="IPR001610">
    <property type="entry name" value="PAC"/>
</dbReference>
<dbReference type="Gene3D" id="3.30.565.10">
    <property type="entry name" value="Histidine kinase-like ATPase, C-terminal domain"/>
    <property type="match status" value="1"/>
</dbReference>
<dbReference type="Pfam" id="PF00512">
    <property type="entry name" value="HisKA"/>
    <property type="match status" value="1"/>
</dbReference>
<dbReference type="SUPFAM" id="SSF55785">
    <property type="entry name" value="PYP-like sensor domain (PAS domain)"/>
    <property type="match status" value="4"/>
</dbReference>
<dbReference type="InterPro" id="IPR052162">
    <property type="entry name" value="Sensor_kinase/Photoreceptor"/>
</dbReference>
<dbReference type="AlphaFoldDB" id="A0A5D3K420"/>
<accession>A0A5D3K420</accession>
<dbReference type="Proteomes" id="UP000324758">
    <property type="component" value="Unassembled WGS sequence"/>
</dbReference>
<evidence type="ECO:0000256" key="8">
    <source>
        <dbReference type="ARBA" id="ARBA00022692"/>
    </source>
</evidence>
<dbReference type="Gene3D" id="2.10.70.100">
    <property type="match status" value="3"/>
</dbReference>
<comment type="subcellular location">
    <subcellularLocation>
        <location evidence="2">Cell inner membrane</location>
        <topology evidence="2">Multi-pass membrane protein</topology>
    </subcellularLocation>
</comment>
<dbReference type="InterPro" id="IPR003594">
    <property type="entry name" value="HATPase_dom"/>
</dbReference>
<dbReference type="InterPro" id="IPR035965">
    <property type="entry name" value="PAS-like_dom_sf"/>
</dbReference>
<keyword evidence="10" id="KW-0547">Nucleotide-binding</keyword>
<dbReference type="PANTHER" id="PTHR43304">
    <property type="entry name" value="PHYTOCHROME-LIKE PROTEIN CPH1"/>
    <property type="match status" value="1"/>
</dbReference>
<proteinExistence type="predicted"/>
<protein>
    <recommendedName>
        <fullName evidence="3">histidine kinase</fullName>
        <ecNumber evidence="3">2.7.13.3</ecNumber>
    </recommendedName>
</protein>
<name>A0A5D3K420_9BRAD</name>
<dbReference type="InterPro" id="IPR003661">
    <property type="entry name" value="HisK_dim/P_dom"/>
</dbReference>
<dbReference type="SMART" id="SM00086">
    <property type="entry name" value="PAC"/>
    <property type="match status" value="4"/>
</dbReference>
<dbReference type="SMART" id="SM00388">
    <property type="entry name" value="HisKA"/>
    <property type="match status" value="1"/>
</dbReference>
<dbReference type="FunFam" id="3.30.565.10:FF:000042">
    <property type="entry name" value="Two-component sensor histidine kinase KdpD"/>
    <property type="match status" value="1"/>
</dbReference>
<dbReference type="PROSITE" id="PS50113">
    <property type="entry name" value="PAC"/>
    <property type="match status" value="4"/>
</dbReference>
<evidence type="ECO:0000313" key="22">
    <source>
        <dbReference type="Proteomes" id="UP000324758"/>
    </source>
</evidence>
<dbReference type="Pfam" id="PF13493">
    <property type="entry name" value="DUF4118"/>
    <property type="match status" value="1"/>
</dbReference>
<feature type="region of interest" description="Disordered" evidence="16">
    <location>
        <begin position="68"/>
        <end position="110"/>
    </location>
</feature>
<reference evidence="21 22" key="1">
    <citation type="submission" date="2019-08" db="EMBL/GenBank/DDBJ databases">
        <title>Bradyrhizobium hipponensis sp. nov., a rhizobium isolated from a Lupinus angustifolius root nodule in Tunisia.</title>
        <authorList>
            <person name="Off K."/>
            <person name="Rejili M."/>
            <person name="Mars M."/>
            <person name="Brachmann A."/>
            <person name="Marin M."/>
        </authorList>
    </citation>
    <scope>NUCLEOTIDE SEQUENCE [LARGE SCALE GENOMIC DNA]</scope>
    <source>
        <strain evidence="21 22">CTAW71</strain>
    </source>
</reference>
<dbReference type="Pfam" id="PF08447">
    <property type="entry name" value="PAS_3"/>
    <property type="match status" value="4"/>
</dbReference>
<evidence type="ECO:0000256" key="9">
    <source>
        <dbReference type="ARBA" id="ARBA00022737"/>
    </source>
</evidence>
<dbReference type="InterPro" id="IPR013655">
    <property type="entry name" value="PAS_fold_3"/>
</dbReference>
<evidence type="ECO:0000256" key="4">
    <source>
        <dbReference type="ARBA" id="ARBA00022475"/>
    </source>
</evidence>
<evidence type="ECO:0000256" key="2">
    <source>
        <dbReference type="ARBA" id="ARBA00004429"/>
    </source>
</evidence>
<keyword evidence="6" id="KW-0597">Phosphoprotein</keyword>
<keyword evidence="5" id="KW-0997">Cell inner membrane</keyword>
<dbReference type="FunFam" id="2.10.70.100:FF:000001">
    <property type="entry name" value="Sensory transduction histidine kinase"/>
    <property type="match status" value="1"/>
</dbReference>
<dbReference type="InterPro" id="IPR036890">
    <property type="entry name" value="HATPase_C_sf"/>
</dbReference>
<evidence type="ECO:0000259" key="18">
    <source>
        <dbReference type="PROSITE" id="PS50109"/>
    </source>
</evidence>
<keyword evidence="11" id="KW-0418">Kinase</keyword>
<evidence type="ECO:0000256" key="3">
    <source>
        <dbReference type="ARBA" id="ARBA00012438"/>
    </source>
</evidence>
<evidence type="ECO:0000256" key="16">
    <source>
        <dbReference type="SAM" id="MobiDB-lite"/>
    </source>
</evidence>
<dbReference type="SMART" id="SM00091">
    <property type="entry name" value="PAS"/>
    <property type="match status" value="4"/>
</dbReference>
<dbReference type="SMART" id="SM00387">
    <property type="entry name" value="HATPase_c"/>
    <property type="match status" value="1"/>
</dbReference>
<feature type="domain" description="PAS" evidence="19">
    <location>
        <begin position="777"/>
        <end position="820"/>
    </location>
</feature>
<dbReference type="PRINTS" id="PR00344">
    <property type="entry name" value="BCTRLSENSOR"/>
</dbReference>
<evidence type="ECO:0000256" key="14">
    <source>
        <dbReference type="ARBA" id="ARBA00023012"/>
    </source>
</evidence>
<evidence type="ECO:0000256" key="15">
    <source>
        <dbReference type="ARBA" id="ARBA00023136"/>
    </source>
</evidence>
<dbReference type="GO" id="GO:0005886">
    <property type="term" value="C:plasma membrane"/>
    <property type="evidence" value="ECO:0007669"/>
    <property type="project" value="UniProtKB-SubCell"/>
</dbReference>
<dbReference type="PROSITE" id="PS50109">
    <property type="entry name" value="HIS_KIN"/>
    <property type="match status" value="1"/>
</dbReference>
<evidence type="ECO:0000256" key="6">
    <source>
        <dbReference type="ARBA" id="ARBA00022553"/>
    </source>
</evidence>
<dbReference type="CDD" id="cd00130">
    <property type="entry name" value="PAS"/>
    <property type="match status" value="3"/>
</dbReference>
<dbReference type="GO" id="GO:0005524">
    <property type="term" value="F:ATP binding"/>
    <property type="evidence" value="ECO:0007669"/>
    <property type="project" value="UniProtKB-KW"/>
</dbReference>
<keyword evidence="7" id="KW-0808">Transferase</keyword>
<keyword evidence="9" id="KW-0677">Repeat</keyword>
<dbReference type="GO" id="GO:0042802">
    <property type="term" value="F:identical protein binding"/>
    <property type="evidence" value="ECO:0007669"/>
    <property type="project" value="UniProtKB-ARBA"/>
</dbReference>
<dbReference type="Gene3D" id="1.20.120.620">
    <property type="entry name" value="Backbone structure of the membrane domain of e. Coli histidine kinase receptor kdpd"/>
    <property type="match status" value="1"/>
</dbReference>
<sequence length="1114" mass="123431">MQPQSCAGNRPIFRKDRKYMRGDKMPFPSRPLMRGIVECAGNSVRGPHVRPIAAQADQRFLAFRDLGGRRGPAGARQWPRASGKRGGRLPAEDRGSDAKPSAWQTGGPRQGGNAAMLLSVRLGSAIGVAIKRRFRRVTPRLGWIAIAISPWVDAEFGRTPSLKCTNIRLPGDPNAQERRAARSWNSRRRPERSIFCKMLSGSTGAGRAGGMTRSDVSRPWSTSFATAFALSVSSVGAAIIAAEFLTRLLNAEAIVSSLLCAVIFGAWFGGLGPALLAVVLGVLAFHCYLAPPSSASLWKHDLFVTTVPGEVPRQVLFFITATVVAIVISAQRKTANDLQRSGNDLLVAIEDQARTEAALRRSETYLNAAQKLSATGSFCWDVKSGDLVWTDETFRIFGCDRTTEPTIASIVQRTHPEDRAAVQRIIDRASRDGEEFDFEHRLQMPDGTVKYVRAVAQAEKGASGGVEFVGAVTDVTAARETEQKLRRSETYLAEAQRLSRTSSWAWDARLEEFVYRSQEVYNLFGLDPKSDTVSPQPFYDRILPGDRERVIERVHQAVRGKADFEVDFRIALPGGSIRHIHSVGHPFLGEDGEVEQLVGTHVDVTEQYLAKEKLQTAFDEIKRSEDRLRLVVDTIPALVWRSTPEGIPDFLNQTALDYTGLALDQAETGWPRAFHPEDKKGMLQKWSAIRASGTPGELEARLRRYDGEYRWFLFRAVPLRDESGDIAKWYGSSTDIEDRKRAEEQLRRSESKLIEAQRVSQTGSFFWNISTGERVGSEELFRILGYDPSHVLTFKMILERVHPEDRALVAQARERALRGCQDLDYEHRFLMPDGSVKFARVVAHVGRNRAGELEYVGAVVDVTETKRAEEKLQKAQMELAHVTRVTMLGEMTASISHEVNQPLAAVVNAASACLRWLDGATPNLDEARRAAEWIIKEGNRAAEVIRRVRNLAKNAEPQKELLDINGIIDEVIGLVQRELTTRQVGWRLELAPALPVVLADRVQLQQVIINLVMNGVEAMQPIVGRAHELVIRSYQDEARRVVVDVTDSGVGIAADSADRLFNAFFTTKSGGMGMGLSICRSIIEAHGGRLAAANNAGPGARFQFTLPTYQEEAA</sequence>
<feature type="domain" description="Histidine kinase" evidence="18">
    <location>
        <begin position="894"/>
        <end position="1110"/>
    </location>
</feature>
<gene>
    <name evidence="21" type="ORF">FXB40_35185</name>
</gene>
<comment type="caution">
    <text evidence="21">The sequence shown here is derived from an EMBL/GenBank/DDBJ whole genome shotgun (WGS) entry which is preliminary data.</text>
</comment>
<dbReference type="PANTHER" id="PTHR43304:SF1">
    <property type="entry name" value="PAC DOMAIN-CONTAINING PROTEIN"/>
    <property type="match status" value="1"/>
</dbReference>
<evidence type="ECO:0000256" key="11">
    <source>
        <dbReference type="ARBA" id="ARBA00022777"/>
    </source>
</evidence>
<dbReference type="InterPro" id="IPR005467">
    <property type="entry name" value="His_kinase_dom"/>
</dbReference>
<dbReference type="FunFam" id="3.30.450.20:FF:000099">
    <property type="entry name" value="Sensory box sensor histidine kinase"/>
    <property type="match status" value="1"/>
</dbReference>
<keyword evidence="15 17" id="KW-0472">Membrane</keyword>
<dbReference type="EC" id="2.7.13.3" evidence="3"/>
<feature type="region of interest" description="Disordered" evidence="16">
    <location>
        <begin position="1"/>
        <end position="27"/>
    </location>
</feature>
<organism evidence="21 22">
    <name type="scientific">Bradyrhizobium rifense</name>
    <dbReference type="NCBI Taxonomy" id="515499"/>
    <lineage>
        <taxon>Bacteria</taxon>
        <taxon>Pseudomonadati</taxon>
        <taxon>Pseudomonadota</taxon>
        <taxon>Alphaproteobacteria</taxon>
        <taxon>Hyphomicrobiales</taxon>
        <taxon>Nitrobacteraceae</taxon>
        <taxon>Bradyrhizobium</taxon>
    </lineage>
</organism>
<dbReference type="InterPro" id="IPR004358">
    <property type="entry name" value="Sig_transdc_His_kin-like_C"/>
</dbReference>
<keyword evidence="8 17" id="KW-0812">Transmembrane</keyword>
<keyword evidence="12" id="KW-0067">ATP-binding</keyword>
<dbReference type="GO" id="GO:0000155">
    <property type="term" value="F:phosphorelay sensor kinase activity"/>
    <property type="evidence" value="ECO:0007669"/>
    <property type="project" value="InterPro"/>
</dbReference>
<dbReference type="Gene3D" id="3.30.450.20">
    <property type="entry name" value="PAS domain"/>
    <property type="match status" value="4"/>
</dbReference>
<evidence type="ECO:0000256" key="5">
    <source>
        <dbReference type="ARBA" id="ARBA00022519"/>
    </source>
</evidence>
<dbReference type="FunFam" id="3.30.450.20:FF:000088">
    <property type="entry name" value="Sensory transduction histidine kinase"/>
    <property type="match status" value="1"/>
</dbReference>
<keyword evidence="4" id="KW-1003">Cell membrane</keyword>
<dbReference type="SUPFAM" id="SSF55874">
    <property type="entry name" value="ATPase domain of HSP90 chaperone/DNA topoisomerase II/histidine kinase"/>
    <property type="match status" value="1"/>
</dbReference>
<feature type="domain" description="PAC" evidence="20">
    <location>
        <begin position="436"/>
        <end position="487"/>
    </location>
</feature>
<dbReference type="PROSITE" id="PS50112">
    <property type="entry name" value="PAS"/>
    <property type="match status" value="1"/>
</dbReference>
<feature type="transmembrane region" description="Helical" evidence="17">
    <location>
        <begin position="224"/>
        <end position="246"/>
    </location>
</feature>
<dbReference type="Gene3D" id="1.10.287.130">
    <property type="match status" value="1"/>
</dbReference>
<evidence type="ECO:0000256" key="1">
    <source>
        <dbReference type="ARBA" id="ARBA00000085"/>
    </source>
</evidence>
<dbReference type="EMBL" id="VSSS01000060">
    <property type="protein sequence ID" value="TYL89474.1"/>
    <property type="molecule type" value="Genomic_DNA"/>
</dbReference>
<dbReference type="CDD" id="cd00082">
    <property type="entry name" value="HisKA"/>
    <property type="match status" value="1"/>
</dbReference>
<dbReference type="InterPro" id="IPR025201">
    <property type="entry name" value="KdpD_TM"/>
</dbReference>
<evidence type="ECO:0000256" key="7">
    <source>
        <dbReference type="ARBA" id="ARBA00022679"/>
    </source>
</evidence>
<dbReference type="InterPro" id="IPR000700">
    <property type="entry name" value="PAS-assoc_C"/>
</dbReference>
<evidence type="ECO:0000313" key="21">
    <source>
        <dbReference type="EMBL" id="TYL89474.1"/>
    </source>
</evidence>
<dbReference type="NCBIfam" id="TIGR00229">
    <property type="entry name" value="sensory_box"/>
    <property type="match status" value="2"/>
</dbReference>